<feature type="transmembrane region" description="Helical" evidence="7">
    <location>
        <begin position="70"/>
        <end position="91"/>
    </location>
</feature>
<evidence type="ECO:0000256" key="7">
    <source>
        <dbReference type="SAM" id="Phobius"/>
    </source>
</evidence>
<keyword evidence="9" id="KW-1185">Reference proteome</keyword>
<evidence type="ECO:0000256" key="1">
    <source>
        <dbReference type="ARBA" id="ARBA00004508"/>
    </source>
</evidence>
<dbReference type="PANTHER" id="PTHR43009:SF10">
    <property type="entry name" value="HOMOGENTISATE SOLANESYLTRANSFERASE, CHLOROPLASTIC"/>
    <property type="match status" value="1"/>
</dbReference>
<feature type="transmembrane region" description="Helical" evidence="7">
    <location>
        <begin position="46"/>
        <end position="64"/>
    </location>
</feature>
<sequence>MIHIVNKPELLLAAGDLSVESAWLLVIAFAANGLLIVGLKGGPFLTCLYFLGLFVATAFSAPPFRLKRFAFGPMFTIVMMRGILLNIGLHYAARAAIGLTFEWTAPLIFILTYSTLFATAISFTKDLTDMEGDSQIG</sequence>
<dbReference type="EMBL" id="JAFEMO010000007">
    <property type="protein sequence ID" value="KAH7568443.1"/>
    <property type="molecule type" value="Genomic_DNA"/>
</dbReference>
<dbReference type="Pfam" id="PF01040">
    <property type="entry name" value="UbiA"/>
    <property type="match status" value="1"/>
</dbReference>
<keyword evidence="4 7" id="KW-0812">Transmembrane</keyword>
<feature type="transmembrane region" description="Helical" evidence="7">
    <location>
        <begin position="103"/>
        <end position="123"/>
    </location>
</feature>
<dbReference type="InterPro" id="IPR000537">
    <property type="entry name" value="UbiA_prenyltransferase"/>
</dbReference>
<accession>A0ABQ8HVT8</accession>
<evidence type="ECO:0000313" key="8">
    <source>
        <dbReference type="EMBL" id="KAH7568443.1"/>
    </source>
</evidence>
<keyword evidence="6 7" id="KW-0472">Membrane</keyword>
<evidence type="ECO:0000256" key="4">
    <source>
        <dbReference type="ARBA" id="ARBA00022692"/>
    </source>
</evidence>
<protein>
    <submittedName>
        <fullName evidence="8">Uncharacterized protein</fullName>
    </submittedName>
</protein>
<evidence type="ECO:0000313" key="9">
    <source>
        <dbReference type="Proteomes" id="UP000827721"/>
    </source>
</evidence>
<evidence type="ECO:0000256" key="6">
    <source>
        <dbReference type="ARBA" id="ARBA00023136"/>
    </source>
</evidence>
<comment type="caution">
    <text evidence="8">The sequence shown here is derived from an EMBL/GenBank/DDBJ whole genome shotgun (WGS) entry which is preliminary data.</text>
</comment>
<evidence type="ECO:0000256" key="5">
    <source>
        <dbReference type="ARBA" id="ARBA00022989"/>
    </source>
</evidence>
<comment type="similarity">
    <text evidence="2">Belongs to the UbiA prenyltransferase family.</text>
</comment>
<evidence type="ECO:0000256" key="2">
    <source>
        <dbReference type="ARBA" id="ARBA00005985"/>
    </source>
</evidence>
<reference evidence="8 9" key="1">
    <citation type="submission" date="2021-02" db="EMBL/GenBank/DDBJ databases">
        <title>Plant Genome Project.</title>
        <authorList>
            <person name="Zhang R.-G."/>
        </authorList>
    </citation>
    <scope>NUCLEOTIDE SEQUENCE [LARGE SCALE GENOMIC DNA]</scope>
    <source>
        <tissue evidence="8">Leaves</tissue>
    </source>
</reference>
<dbReference type="Proteomes" id="UP000827721">
    <property type="component" value="Unassembled WGS sequence"/>
</dbReference>
<comment type="subcellular location">
    <subcellularLocation>
        <location evidence="1">Plastid</location>
        <location evidence="1">Chloroplast membrane</location>
        <topology evidence="1">Multi-pass membrane protein</topology>
    </subcellularLocation>
</comment>
<organism evidence="8 9">
    <name type="scientific">Xanthoceras sorbifolium</name>
    <dbReference type="NCBI Taxonomy" id="99658"/>
    <lineage>
        <taxon>Eukaryota</taxon>
        <taxon>Viridiplantae</taxon>
        <taxon>Streptophyta</taxon>
        <taxon>Embryophyta</taxon>
        <taxon>Tracheophyta</taxon>
        <taxon>Spermatophyta</taxon>
        <taxon>Magnoliopsida</taxon>
        <taxon>eudicotyledons</taxon>
        <taxon>Gunneridae</taxon>
        <taxon>Pentapetalae</taxon>
        <taxon>rosids</taxon>
        <taxon>malvids</taxon>
        <taxon>Sapindales</taxon>
        <taxon>Sapindaceae</taxon>
        <taxon>Xanthoceroideae</taxon>
        <taxon>Xanthoceras</taxon>
    </lineage>
</organism>
<proteinExistence type="inferred from homology"/>
<gene>
    <name evidence="8" type="ORF">JRO89_XS07G0299100</name>
</gene>
<feature type="transmembrane region" description="Helical" evidence="7">
    <location>
        <begin position="21"/>
        <end position="39"/>
    </location>
</feature>
<evidence type="ECO:0000256" key="3">
    <source>
        <dbReference type="ARBA" id="ARBA00022679"/>
    </source>
</evidence>
<keyword evidence="3" id="KW-0808">Transferase</keyword>
<dbReference type="PANTHER" id="PTHR43009">
    <property type="entry name" value="HOMOGENTISATE SOLANESYLTRANSFERASE, CHLOROPLASTIC"/>
    <property type="match status" value="1"/>
</dbReference>
<name>A0ABQ8HVT8_9ROSI</name>
<keyword evidence="5 7" id="KW-1133">Transmembrane helix</keyword>